<proteinExistence type="predicted"/>
<sequence>MSKPAPSKIAQDVAATIMAVFAGETVTMDQIGEVLQQQYALARKRTAFGSYVQVYHLIEKLGATSRYTGPNYTGVCLYTFPAA</sequence>
<evidence type="ECO:0000313" key="1">
    <source>
        <dbReference type="EMBL" id="XCH43700.1"/>
    </source>
</evidence>
<dbReference type="EMBL" id="PP750966">
    <property type="protein sequence ID" value="XCH43700.1"/>
    <property type="molecule type" value="Genomic_DNA"/>
</dbReference>
<protein>
    <submittedName>
        <fullName evidence="1">Uncharacterized protein</fullName>
    </submittedName>
</protein>
<gene>
    <name evidence="1" type="primary">92</name>
    <name evidence="1" type="ORF">SEA_PHARB_92</name>
</gene>
<accession>A0AAU8GPR2</accession>
<organism evidence="1">
    <name type="scientific">Mycobacterium phage Pharb</name>
    <dbReference type="NCBI Taxonomy" id="3136626"/>
    <lineage>
        <taxon>Viruses</taxon>
    </lineage>
</organism>
<name>A0AAU8GPR2_9VIRU</name>
<reference evidence="1" key="1">
    <citation type="submission" date="2024-04" db="EMBL/GenBank/DDBJ databases">
        <authorList>
            <person name="Bains C."/>
            <person name="Hallett B."/>
            <person name="Lee H."/>
            <person name="Redzematovic E."/>
            <person name="Hutchison K.W."/>
            <person name="Molloy S.D."/>
            <person name="Viland M.D."/>
            <person name="Lewis C.M."/>
            <person name="Garlena R.A."/>
            <person name="Russell D.A."/>
            <person name="Jacobs-Sera D."/>
            <person name="Hatfull G.F."/>
        </authorList>
    </citation>
    <scope>NUCLEOTIDE SEQUENCE</scope>
</reference>